<dbReference type="PANTHER" id="PTHR21240">
    <property type="entry name" value="2-AMINO-3-CARBOXYLMUCONATE-6-SEMIALDEHYDE DECARBOXYLASE"/>
    <property type="match status" value="1"/>
</dbReference>
<dbReference type="RefSeq" id="WP_190248952.1">
    <property type="nucleotide sequence ID" value="NZ_BMPI01000005.1"/>
</dbReference>
<dbReference type="Gene3D" id="3.20.20.140">
    <property type="entry name" value="Metal-dependent hydrolases"/>
    <property type="match status" value="1"/>
</dbReference>
<evidence type="ECO:0000313" key="3">
    <source>
        <dbReference type="EMBL" id="GGM13793.1"/>
    </source>
</evidence>
<organism evidence="3 4">
    <name type="scientific">Dactylosporangium sucinum</name>
    <dbReference type="NCBI Taxonomy" id="1424081"/>
    <lineage>
        <taxon>Bacteria</taxon>
        <taxon>Bacillati</taxon>
        <taxon>Actinomycetota</taxon>
        <taxon>Actinomycetes</taxon>
        <taxon>Micromonosporales</taxon>
        <taxon>Micromonosporaceae</taxon>
        <taxon>Dactylosporangium</taxon>
    </lineage>
</organism>
<evidence type="ECO:0000259" key="2">
    <source>
        <dbReference type="Pfam" id="PF04909"/>
    </source>
</evidence>
<protein>
    <submittedName>
        <fullName evidence="3">Amidohydrolase</fullName>
    </submittedName>
</protein>
<dbReference type="Proteomes" id="UP000642070">
    <property type="component" value="Unassembled WGS sequence"/>
</dbReference>
<dbReference type="GO" id="GO:0016831">
    <property type="term" value="F:carboxy-lyase activity"/>
    <property type="evidence" value="ECO:0007669"/>
    <property type="project" value="InterPro"/>
</dbReference>
<feature type="domain" description="Amidohydrolase-related" evidence="2">
    <location>
        <begin position="20"/>
        <end position="287"/>
    </location>
</feature>
<accession>A0A917T903</accession>
<dbReference type="Pfam" id="PF04909">
    <property type="entry name" value="Amidohydro_2"/>
    <property type="match status" value="1"/>
</dbReference>
<dbReference type="InterPro" id="IPR032466">
    <property type="entry name" value="Metal_Hydrolase"/>
</dbReference>
<dbReference type="EMBL" id="BMPI01000005">
    <property type="protein sequence ID" value="GGM13793.1"/>
    <property type="molecule type" value="Genomic_DNA"/>
</dbReference>
<comment type="caution">
    <text evidence="3">The sequence shown here is derived from an EMBL/GenBank/DDBJ whole genome shotgun (WGS) entry which is preliminary data.</text>
</comment>
<evidence type="ECO:0000256" key="1">
    <source>
        <dbReference type="ARBA" id="ARBA00023239"/>
    </source>
</evidence>
<gene>
    <name evidence="3" type="ORF">GCM10007977_013540</name>
</gene>
<evidence type="ECO:0000313" key="4">
    <source>
        <dbReference type="Proteomes" id="UP000642070"/>
    </source>
</evidence>
<dbReference type="GO" id="GO:0016787">
    <property type="term" value="F:hydrolase activity"/>
    <property type="evidence" value="ECO:0007669"/>
    <property type="project" value="InterPro"/>
</dbReference>
<dbReference type="InterPro" id="IPR006680">
    <property type="entry name" value="Amidohydro-rel"/>
</dbReference>
<dbReference type="CDD" id="cd01292">
    <property type="entry name" value="metallo-dependent_hydrolases"/>
    <property type="match status" value="1"/>
</dbReference>
<dbReference type="GO" id="GO:0005737">
    <property type="term" value="C:cytoplasm"/>
    <property type="evidence" value="ECO:0007669"/>
    <property type="project" value="TreeGrafter"/>
</dbReference>
<dbReference type="InterPro" id="IPR032465">
    <property type="entry name" value="ACMSD"/>
</dbReference>
<dbReference type="SUPFAM" id="SSF51556">
    <property type="entry name" value="Metallo-dependent hydrolases"/>
    <property type="match status" value="1"/>
</dbReference>
<dbReference type="AlphaFoldDB" id="A0A917T903"/>
<dbReference type="GO" id="GO:0019748">
    <property type="term" value="P:secondary metabolic process"/>
    <property type="evidence" value="ECO:0007669"/>
    <property type="project" value="TreeGrafter"/>
</dbReference>
<sequence>MDDAAVPGFWRSLGLPGLFDVHTHFLPERMLRKVWAYFDSAGPLVGRPWPIRYRGSDADRVATLAALGVRHYSALAYAHRPGMSTDLNAWTLDFAARTPGCLPSATCFPEPGALAVADAALAAGARVFKVHLQVGGFDPRDPLLDPVWGRLAETGTPVVVHAGSGPVANGFTGPGPFGAVLDRHPGLVAVVAHMGAPEYEGFLALAERHPRLHLDTTMVFTEFFGAPPRALLPLVRDLGLAGRVLLGTDFPNIPYAYAHQLEGLTRLDLGDDWLRSVCWSNGLALFPGAA</sequence>
<proteinExistence type="predicted"/>
<reference evidence="3" key="1">
    <citation type="journal article" date="2014" name="Int. J. Syst. Evol. Microbiol.">
        <title>Complete genome sequence of Corynebacterium casei LMG S-19264T (=DSM 44701T), isolated from a smear-ripened cheese.</title>
        <authorList>
            <consortium name="US DOE Joint Genome Institute (JGI-PGF)"/>
            <person name="Walter F."/>
            <person name="Albersmeier A."/>
            <person name="Kalinowski J."/>
            <person name="Ruckert C."/>
        </authorList>
    </citation>
    <scope>NUCLEOTIDE SEQUENCE</scope>
    <source>
        <strain evidence="3">JCM 19831</strain>
    </source>
</reference>
<keyword evidence="4" id="KW-1185">Reference proteome</keyword>
<keyword evidence="1" id="KW-0456">Lyase</keyword>
<name>A0A917T903_9ACTN</name>
<reference evidence="3" key="2">
    <citation type="submission" date="2020-09" db="EMBL/GenBank/DDBJ databases">
        <authorList>
            <person name="Sun Q."/>
            <person name="Ohkuma M."/>
        </authorList>
    </citation>
    <scope>NUCLEOTIDE SEQUENCE</scope>
    <source>
        <strain evidence="3">JCM 19831</strain>
    </source>
</reference>
<dbReference type="PANTHER" id="PTHR21240:SF28">
    <property type="entry name" value="ISO-OROTATE DECARBOXYLASE (EUROFUNG)"/>
    <property type="match status" value="1"/>
</dbReference>